<evidence type="ECO:0000256" key="7">
    <source>
        <dbReference type="ARBA" id="ARBA00022729"/>
    </source>
</evidence>
<keyword evidence="9 17" id="KW-0274">FAD</keyword>
<dbReference type="AlphaFoldDB" id="A0A5A8CFT0"/>
<evidence type="ECO:0000256" key="17">
    <source>
        <dbReference type="PIRSR" id="PIRSR017205-2"/>
    </source>
</evidence>
<evidence type="ECO:0000256" key="20">
    <source>
        <dbReference type="SAM" id="SignalP"/>
    </source>
</evidence>
<dbReference type="SUPFAM" id="SSF110019">
    <property type="entry name" value="ERO1-like"/>
    <property type="match status" value="2"/>
</dbReference>
<keyword evidence="22" id="KW-1185">Reference proteome</keyword>
<evidence type="ECO:0000256" key="19">
    <source>
        <dbReference type="SAM" id="MobiDB-lite"/>
    </source>
</evidence>
<keyword evidence="7 20" id="KW-0732">Signal</keyword>
<keyword evidence="13 18" id="KW-1015">Disulfide bond</keyword>
<feature type="binding site" evidence="17">
    <location>
        <position position="257"/>
    </location>
    <ligand>
        <name>FAD</name>
        <dbReference type="ChEBI" id="CHEBI:57692"/>
    </ligand>
</feature>
<evidence type="ECO:0000256" key="11">
    <source>
        <dbReference type="ARBA" id="ARBA00023002"/>
    </source>
</evidence>
<evidence type="ECO:0000256" key="9">
    <source>
        <dbReference type="ARBA" id="ARBA00022827"/>
    </source>
</evidence>
<feature type="disulfide bond" description="Redox-active" evidence="18">
    <location>
        <begin position="101"/>
        <end position="106"/>
    </location>
</feature>
<feature type="region of interest" description="Disordered" evidence="19">
    <location>
        <begin position="516"/>
        <end position="558"/>
    </location>
</feature>
<accession>A0A5A8CFT0</accession>
<gene>
    <name evidence="21" type="ORF">FNF29_04309</name>
</gene>
<evidence type="ECO:0008006" key="23">
    <source>
        <dbReference type="Google" id="ProtNLM"/>
    </source>
</evidence>
<evidence type="ECO:0000256" key="18">
    <source>
        <dbReference type="PIRSR" id="PIRSR017205-3"/>
    </source>
</evidence>
<feature type="region of interest" description="Disordered" evidence="19">
    <location>
        <begin position="120"/>
        <end position="141"/>
    </location>
</feature>
<evidence type="ECO:0000256" key="8">
    <source>
        <dbReference type="ARBA" id="ARBA00022824"/>
    </source>
</evidence>
<feature type="compositionally biased region" description="Low complexity" evidence="19">
    <location>
        <begin position="120"/>
        <end position="133"/>
    </location>
</feature>
<keyword evidence="6" id="KW-0285">Flavoprotein</keyword>
<feature type="binding site" evidence="17">
    <location>
        <position position="260"/>
    </location>
    <ligand>
        <name>FAD</name>
        <dbReference type="ChEBI" id="CHEBI:57692"/>
    </ligand>
</feature>
<evidence type="ECO:0000256" key="13">
    <source>
        <dbReference type="ARBA" id="ARBA00023157"/>
    </source>
</evidence>
<evidence type="ECO:0000256" key="10">
    <source>
        <dbReference type="ARBA" id="ARBA00022982"/>
    </source>
</evidence>
<dbReference type="PANTHER" id="PTHR12613:SF0">
    <property type="entry name" value="ERO1-LIKE PROTEIN"/>
    <property type="match status" value="1"/>
</dbReference>
<feature type="binding site" evidence="17">
    <location>
        <position position="215"/>
    </location>
    <ligand>
        <name>FAD</name>
        <dbReference type="ChEBI" id="CHEBI:57692"/>
    </ligand>
</feature>
<feature type="chain" id="PRO_5022781797" description="Endoplasmic reticulum oxidoreductin 1" evidence="20">
    <location>
        <begin position="26"/>
        <end position="558"/>
    </location>
</feature>
<keyword evidence="10" id="KW-0249">Electron transport</keyword>
<keyword evidence="15" id="KW-0676">Redox-active center</keyword>
<dbReference type="PANTHER" id="PTHR12613">
    <property type="entry name" value="ERO1-RELATED"/>
    <property type="match status" value="1"/>
</dbReference>
<keyword evidence="5" id="KW-0813">Transport</keyword>
<evidence type="ECO:0000256" key="3">
    <source>
        <dbReference type="ARBA" id="ARBA00008277"/>
    </source>
</evidence>
<feature type="active site" evidence="16">
    <location>
        <position position="421"/>
    </location>
</feature>
<protein>
    <recommendedName>
        <fullName evidence="23">Endoplasmic reticulum oxidoreductin 1</fullName>
    </recommendedName>
</protein>
<name>A0A5A8CFT0_CAFRO</name>
<evidence type="ECO:0000256" key="15">
    <source>
        <dbReference type="ARBA" id="ARBA00023284"/>
    </source>
</evidence>
<dbReference type="GO" id="GO:0005789">
    <property type="term" value="C:endoplasmic reticulum membrane"/>
    <property type="evidence" value="ECO:0007669"/>
    <property type="project" value="UniProtKB-SubCell"/>
</dbReference>
<dbReference type="GO" id="GO:0016972">
    <property type="term" value="F:thiol oxidase activity"/>
    <property type="evidence" value="ECO:0007669"/>
    <property type="project" value="InterPro"/>
</dbReference>
<dbReference type="GO" id="GO:0034975">
    <property type="term" value="P:protein folding in endoplasmic reticulum"/>
    <property type="evidence" value="ECO:0007669"/>
    <property type="project" value="InterPro"/>
</dbReference>
<dbReference type="EMBL" id="VLTN01000024">
    <property type="protein sequence ID" value="KAA0151903.1"/>
    <property type="molecule type" value="Genomic_DNA"/>
</dbReference>
<comment type="subcellular location">
    <subcellularLocation>
        <location evidence="2">Endoplasmic reticulum membrane</location>
        <topology evidence="2">Peripheral membrane protein</topology>
        <orientation evidence="2">Lumenal side</orientation>
    </subcellularLocation>
</comment>
<evidence type="ECO:0000256" key="1">
    <source>
        <dbReference type="ARBA" id="ARBA00001974"/>
    </source>
</evidence>
<feature type="binding site" evidence="17">
    <location>
        <position position="226"/>
    </location>
    <ligand>
        <name>FAD</name>
        <dbReference type="ChEBI" id="CHEBI:57692"/>
    </ligand>
</feature>
<dbReference type="GO" id="GO:0015035">
    <property type="term" value="F:protein-disulfide reductase activity"/>
    <property type="evidence" value="ECO:0007669"/>
    <property type="project" value="InterPro"/>
</dbReference>
<feature type="disulfide bond" description="Redox-active" evidence="18">
    <location>
        <begin position="418"/>
        <end position="421"/>
    </location>
</feature>
<evidence type="ECO:0000256" key="12">
    <source>
        <dbReference type="ARBA" id="ARBA00023136"/>
    </source>
</evidence>
<proteinExistence type="inferred from homology"/>
<keyword evidence="12" id="KW-0472">Membrane</keyword>
<comment type="cofactor">
    <cofactor evidence="1 17">
        <name>FAD</name>
        <dbReference type="ChEBI" id="CHEBI:57692"/>
    </cofactor>
</comment>
<dbReference type="InterPro" id="IPR007266">
    <property type="entry name" value="Ero1"/>
</dbReference>
<organism evidence="21 22">
    <name type="scientific">Cafeteria roenbergensis</name>
    <name type="common">Marine flagellate</name>
    <dbReference type="NCBI Taxonomy" id="33653"/>
    <lineage>
        <taxon>Eukaryota</taxon>
        <taxon>Sar</taxon>
        <taxon>Stramenopiles</taxon>
        <taxon>Bigyra</taxon>
        <taxon>Opalozoa</taxon>
        <taxon>Bicosoecida</taxon>
        <taxon>Cafeteriaceae</taxon>
        <taxon>Cafeteria</taxon>
    </lineage>
</organism>
<sequence length="558" mass="59768">MVRQWVPCFAIVLVWAVVQAPEAEAAGSGLLGFARCHLCETRAPEGPIEDCCQECDAATVDEATNDFFLPLLNDLATTHALRYFRVDLWRDCGLWQDDGTCMRESCAVCECPPDQLPPALQGEAQPAGAEGAPDCSQGKTVASASEGSGVAAGVSPAQVDALSRVALGGGPDQDSDLKGWELPRGEQERAQWTEADPESSSLAYVDLLKNPEGFTGYSGPDAHRIWSSVYDENCFRGTDGEDEGLCLEERAFFRLVSGLHASISTHLSLNALDGRPHTQLWVDRVGRWPNRIRNLYFTFLVVLRAVRKAGDRLLAPGLLSSGLDGEDSQVRAMLTRLVGSGEHPAADLVGQAFDEQAMFRVRREEVVEACPAVLSGGLTDMQELTRRYHEAAQRKAALRAEFQGKFRNISRIMDCVGCEKCRMWGKLQFLGLGTAMKVLFDDDGAGAEIPLTRNEAVALVNVLHRLAISVAEVTNMRDREAAAAAMNVASVAGGVLLAGLVVASGWCVGCKCRTGDKASRGAASNPDGQPAKDAEDAGDAAPPAKPGLRKRASVAPST</sequence>
<evidence type="ECO:0000256" key="6">
    <source>
        <dbReference type="ARBA" id="ARBA00022630"/>
    </source>
</evidence>
<evidence type="ECO:0000256" key="4">
    <source>
        <dbReference type="ARBA" id="ARBA00011802"/>
    </source>
</evidence>
<dbReference type="OMA" id="NENCFTR"/>
<dbReference type="GO" id="GO:0071949">
    <property type="term" value="F:FAD binding"/>
    <property type="evidence" value="ECO:0007669"/>
    <property type="project" value="InterPro"/>
</dbReference>
<evidence type="ECO:0000256" key="2">
    <source>
        <dbReference type="ARBA" id="ARBA00004367"/>
    </source>
</evidence>
<evidence type="ECO:0000313" key="21">
    <source>
        <dbReference type="EMBL" id="KAA0151903.1"/>
    </source>
</evidence>
<feature type="compositionally biased region" description="Basic and acidic residues" evidence="19">
    <location>
        <begin position="175"/>
        <end position="191"/>
    </location>
</feature>
<dbReference type="Proteomes" id="UP000323011">
    <property type="component" value="Unassembled WGS sequence"/>
</dbReference>
<evidence type="ECO:0000256" key="14">
    <source>
        <dbReference type="ARBA" id="ARBA00023180"/>
    </source>
</evidence>
<dbReference type="Pfam" id="PF04137">
    <property type="entry name" value="ERO1"/>
    <property type="match status" value="1"/>
</dbReference>
<feature type="signal peptide" evidence="20">
    <location>
        <begin position="1"/>
        <end position="25"/>
    </location>
</feature>
<evidence type="ECO:0000313" key="22">
    <source>
        <dbReference type="Proteomes" id="UP000323011"/>
    </source>
</evidence>
<keyword evidence="14" id="KW-0325">Glycoprotein</keyword>
<reference evidence="21 22" key="1">
    <citation type="submission" date="2019-07" db="EMBL/GenBank/DDBJ databases">
        <title>Genomes of Cafeteria roenbergensis.</title>
        <authorList>
            <person name="Fischer M.G."/>
            <person name="Hackl T."/>
            <person name="Roman M."/>
        </authorList>
    </citation>
    <scope>NUCLEOTIDE SEQUENCE [LARGE SCALE GENOMIC DNA]</scope>
    <source>
        <strain evidence="21 22">BVI</strain>
    </source>
</reference>
<keyword evidence="11" id="KW-0560">Oxidoreductase</keyword>
<feature type="region of interest" description="Disordered" evidence="19">
    <location>
        <begin position="165"/>
        <end position="196"/>
    </location>
</feature>
<comment type="subunit">
    <text evidence="4">May function both as a monomer and a homodimer.</text>
</comment>
<comment type="caution">
    <text evidence="21">The sequence shown here is derived from an EMBL/GenBank/DDBJ whole genome shotgun (WGS) entry which is preliminary data.</text>
</comment>
<evidence type="ECO:0000256" key="5">
    <source>
        <dbReference type="ARBA" id="ARBA00022448"/>
    </source>
</evidence>
<feature type="active site" description="Nucleophile" evidence="16">
    <location>
        <position position="418"/>
    </location>
</feature>
<feature type="binding site" evidence="17">
    <location>
        <position position="284"/>
    </location>
    <ligand>
        <name>FAD</name>
        <dbReference type="ChEBI" id="CHEBI:57692"/>
    </ligand>
</feature>
<dbReference type="PIRSF" id="PIRSF017205">
    <property type="entry name" value="ERO1"/>
    <property type="match status" value="1"/>
</dbReference>
<keyword evidence="8" id="KW-0256">Endoplasmic reticulum</keyword>
<evidence type="ECO:0000256" key="16">
    <source>
        <dbReference type="PIRSR" id="PIRSR017205-1"/>
    </source>
</evidence>
<comment type="similarity">
    <text evidence="3">Belongs to the EROs family.</text>
</comment>
<dbReference type="InterPro" id="IPR037192">
    <property type="entry name" value="ERO1-like_sf"/>
</dbReference>